<dbReference type="EMBL" id="CAHPSF010000002">
    <property type="protein sequence ID" value="CAB5683765.1"/>
    <property type="molecule type" value="Genomic_DNA"/>
</dbReference>
<evidence type="ECO:0000256" key="3">
    <source>
        <dbReference type="ARBA" id="ARBA00022729"/>
    </source>
</evidence>
<dbReference type="STRING" id="587.RB151_021250"/>
<evidence type="ECO:0000259" key="6">
    <source>
        <dbReference type="Pfam" id="PF22003"/>
    </source>
</evidence>
<sequence length="331" mass="36475">MSITKQIRLYIGVGVFLTASYVSAYCDRTSTRTYVLNMQMGRVVVDPNLKVGDTIAEQTWDMRENSSAIYAYCTRNTPITASVTMPSLVPVGNKVYQTNVPGIGMKFHREGAVRMTYPDTFYAPRSSNYYLAGSKFILTLVKTAPVTGSGTIASGLYTSYGYIPNNNPFLITKLDAEAITIVSPSCQIEGGSEKNVYLDPIKRSQLNGIGTTAGEKDFDIRLICSGGVSISGFANVNMTFSGDIPKNMNNRQGVLVNQNKSTSGAAGVGIQVLERKTNKSLIFNEKYKVGNLVDRQTKYLDLNYKARYYQYERTVSAGEVNSKMVFNITYD</sequence>
<evidence type="ECO:0000313" key="9">
    <source>
        <dbReference type="Proteomes" id="UP000216001"/>
    </source>
</evidence>
<comment type="caution">
    <text evidence="8">The sequence shown here is derived from an EMBL/GenBank/DDBJ whole genome shotgun (WGS) entry which is preliminary data.</text>
</comment>
<dbReference type="GO" id="GO:0043709">
    <property type="term" value="P:cell adhesion involved in single-species biofilm formation"/>
    <property type="evidence" value="ECO:0007669"/>
    <property type="project" value="TreeGrafter"/>
</dbReference>
<gene>
    <name evidence="8" type="ORF">CHI95_22960</name>
    <name evidence="7" type="ORF">GHA_01443</name>
</gene>
<dbReference type="SUPFAM" id="SSF49401">
    <property type="entry name" value="Bacterial adhesins"/>
    <property type="match status" value="1"/>
</dbReference>
<evidence type="ECO:0000256" key="2">
    <source>
        <dbReference type="ARBA" id="ARBA00006671"/>
    </source>
</evidence>
<dbReference type="Gene3D" id="2.60.40.1090">
    <property type="entry name" value="Fimbrial-type adhesion domain"/>
    <property type="match status" value="1"/>
</dbReference>
<evidence type="ECO:0000313" key="8">
    <source>
        <dbReference type="EMBL" id="OZS72225.1"/>
    </source>
</evidence>
<dbReference type="Pfam" id="PF22003">
    <property type="entry name" value="MrkDrd"/>
    <property type="match status" value="1"/>
</dbReference>
<evidence type="ECO:0000313" key="7">
    <source>
        <dbReference type="EMBL" id="CAB5683765.1"/>
    </source>
</evidence>
<comment type="similarity">
    <text evidence="2">Belongs to the fimbrial protein family.</text>
</comment>
<dbReference type="PANTHER" id="PTHR33420">
    <property type="entry name" value="FIMBRIAL SUBUNIT ELFA-RELATED"/>
    <property type="match status" value="1"/>
</dbReference>
<protein>
    <submittedName>
        <fullName evidence="7">Long polar fimbrial protein LpfA</fullName>
    </submittedName>
</protein>
<dbReference type="InterPro" id="IPR036937">
    <property type="entry name" value="Adhesion_dom_fimbrial_sf"/>
</dbReference>
<name>A0A264VLT0_PRORE</name>
<dbReference type="PANTHER" id="PTHR33420:SF3">
    <property type="entry name" value="FIMBRIAL SUBUNIT ELFA"/>
    <property type="match status" value="1"/>
</dbReference>
<evidence type="ECO:0000256" key="4">
    <source>
        <dbReference type="ARBA" id="ARBA00023263"/>
    </source>
</evidence>
<dbReference type="InterPro" id="IPR008966">
    <property type="entry name" value="Adhesion_dom_sf"/>
</dbReference>
<dbReference type="InterPro" id="IPR054160">
    <property type="entry name" value="MrkD_recept-bd"/>
</dbReference>
<keyword evidence="4" id="KW-0281">Fimbrium</keyword>
<organism evidence="8 9">
    <name type="scientific">Providencia rettgeri</name>
    <dbReference type="NCBI Taxonomy" id="587"/>
    <lineage>
        <taxon>Bacteria</taxon>
        <taxon>Pseudomonadati</taxon>
        <taxon>Pseudomonadota</taxon>
        <taxon>Gammaproteobacteria</taxon>
        <taxon>Enterobacterales</taxon>
        <taxon>Morganellaceae</taxon>
        <taxon>Providencia</taxon>
    </lineage>
</organism>
<dbReference type="Proteomes" id="UP000216001">
    <property type="component" value="Unassembled WGS sequence"/>
</dbReference>
<accession>A0A264VLT0</accession>
<feature type="domain" description="MrkD-like receptor binding" evidence="6">
    <location>
        <begin position="36"/>
        <end position="177"/>
    </location>
</feature>
<proteinExistence type="inferred from homology"/>
<feature type="domain" description="Fimbrial-type adhesion" evidence="5">
    <location>
        <begin position="180"/>
        <end position="331"/>
    </location>
</feature>
<dbReference type="Proteomes" id="UP000834611">
    <property type="component" value="Unassembled WGS sequence"/>
</dbReference>
<dbReference type="RefSeq" id="WP_094963076.1">
    <property type="nucleotide sequence ID" value="NZ_CAHPRV010000163.1"/>
</dbReference>
<dbReference type="InterPro" id="IPR050263">
    <property type="entry name" value="Bact_Fimbrial_Adh_Pro"/>
</dbReference>
<reference evidence="8 9" key="1">
    <citation type="submission" date="2017-07" db="EMBL/GenBank/DDBJ databases">
        <title>blaIMP-27 on transferable plasmids in Proteus mirabilis and Providencia rettgeri.</title>
        <authorList>
            <person name="Potter R."/>
        </authorList>
    </citation>
    <scope>NUCLEOTIDE SEQUENCE [LARGE SCALE GENOMIC DNA]</scope>
    <source>
        <strain evidence="8 9">PR1</strain>
    </source>
</reference>
<dbReference type="GeneID" id="92275053"/>
<comment type="subcellular location">
    <subcellularLocation>
        <location evidence="1">Fimbrium</location>
    </subcellularLocation>
</comment>
<keyword evidence="3" id="KW-0732">Signal</keyword>
<dbReference type="Gene3D" id="2.60.40.3310">
    <property type="match status" value="1"/>
</dbReference>
<dbReference type="AlphaFoldDB" id="A0A264VLT0"/>
<evidence type="ECO:0000256" key="1">
    <source>
        <dbReference type="ARBA" id="ARBA00004561"/>
    </source>
</evidence>
<dbReference type="GO" id="GO:0009289">
    <property type="term" value="C:pilus"/>
    <property type="evidence" value="ECO:0007669"/>
    <property type="project" value="UniProtKB-SubCell"/>
</dbReference>
<dbReference type="InterPro" id="IPR000259">
    <property type="entry name" value="Adhesion_dom_fimbrial"/>
</dbReference>
<evidence type="ECO:0000259" key="5">
    <source>
        <dbReference type="Pfam" id="PF00419"/>
    </source>
</evidence>
<reference evidence="7" key="2">
    <citation type="submission" date="2020-05" db="EMBL/GenBank/DDBJ databases">
        <authorList>
            <person name="Delgado-Blas J."/>
        </authorList>
    </citation>
    <scope>NUCLEOTIDE SEQUENCE</scope>
    <source>
        <strain evidence="7">BB1453</strain>
    </source>
</reference>
<dbReference type="Pfam" id="PF00419">
    <property type="entry name" value="Fimbrial"/>
    <property type="match status" value="1"/>
</dbReference>
<dbReference type="EMBL" id="NOWC01000042">
    <property type="protein sequence ID" value="OZS72225.1"/>
    <property type="molecule type" value="Genomic_DNA"/>
</dbReference>